<evidence type="ECO:0000313" key="2">
    <source>
        <dbReference type="Proteomes" id="UP000003022"/>
    </source>
</evidence>
<organism evidence="1 2">
    <name type="scientific">Streptomyces griseoaurantiacus M045</name>
    <dbReference type="NCBI Taxonomy" id="996637"/>
    <lineage>
        <taxon>Bacteria</taxon>
        <taxon>Bacillati</taxon>
        <taxon>Actinomycetota</taxon>
        <taxon>Actinomycetes</taxon>
        <taxon>Kitasatosporales</taxon>
        <taxon>Streptomycetaceae</taxon>
        <taxon>Streptomyces</taxon>
        <taxon>Streptomyces aurantiacus group</taxon>
    </lineage>
</organism>
<accession>F3NG60</accession>
<name>F3NG60_9ACTN</name>
<comment type="caution">
    <text evidence="1">The sequence shown here is derived from an EMBL/GenBank/DDBJ whole genome shotgun (WGS) entry which is preliminary data.</text>
</comment>
<keyword evidence="2" id="KW-1185">Reference proteome</keyword>
<reference evidence="1 2" key="1">
    <citation type="journal article" date="2011" name="J. Bacteriol.">
        <title>Draft genome sequence of the marine bacterium Streptomyces griseoaurantiacus M045, which produces novel manumycin-type antibiotics with a pABA core component.</title>
        <authorList>
            <person name="Li F."/>
            <person name="Jiang P."/>
            <person name="Zheng H."/>
            <person name="Wang S."/>
            <person name="Zhao G."/>
            <person name="Qin S."/>
            <person name="Liu Z."/>
        </authorList>
    </citation>
    <scope>NUCLEOTIDE SEQUENCE [LARGE SCALE GENOMIC DNA]</scope>
    <source>
        <strain evidence="1 2">M045</strain>
    </source>
</reference>
<evidence type="ECO:0000313" key="1">
    <source>
        <dbReference type="EMBL" id="EGG47495.1"/>
    </source>
</evidence>
<sequence>MVRQLRVLTAVQLDPQVPSGSAVPPRHAVRSFSRRGCRPIVVDV</sequence>
<dbReference type="AlphaFoldDB" id="F3NG60"/>
<dbReference type="Proteomes" id="UP000003022">
    <property type="component" value="Unassembled WGS sequence"/>
</dbReference>
<dbReference type="EMBL" id="AEYX01000031">
    <property type="protein sequence ID" value="EGG47495.1"/>
    <property type="molecule type" value="Genomic_DNA"/>
</dbReference>
<gene>
    <name evidence="1" type="ORF">SGM_2124</name>
</gene>
<proteinExistence type="predicted"/>
<protein>
    <submittedName>
        <fullName evidence="1">Uncharacterized protein</fullName>
    </submittedName>
</protein>